<dbReference type="AlphaFoldDB" id="A0AAV7VH22"/>
<dbReference type="EMBL" id="JANPWB010000003">
    <property type="protein sequence ID" value="KAJ1200900.1"/>
    <property type="molecule type" value="Genomic_DNA"/>
</dbReference>
<dbReference type="Proteomes" id="UP001066276">
    <property type="component" value="Chromosome 2_1"/>
</dbReference>
<keyword evidence="2" id="KW-1185">Reference proteome</keyword>
<organism evidence="1 2">
    <name type="scientific">Pleurodeles waltl</name>
    <name type="common">Iberian ribbed newt</name>
    <dbReference type="NCBI Taxonomy" id="8319"/>
    <lineage>
        <taxon>Eukaryota</taxon>
        <taxon>Metazoa</taxon>
        <taxon>Chordata</taxon>
        <taxon>Craniata</taxon>
        <taxon>Vertebrata</taxon>
        <taxon>Euteleostomi</taxon>
        <taxon>Amphibia</taxon>
        <taxon>Batrachia</taxon>
        <taxon>Caudata</taxon>
        <taxon>Salamandroidea</taxon>
        <taxon>Salamandridae</taxon>
        <taxon>Pleurodelinae</taxon>
        <taxon>Pleurodeles</taxon>
    </lineage>
</organism>
<reference evidence="1" key="1">
    <citation type="journal article" date="2022" name="bioRxiv">
        <title>Sequencing and chromosome-scale assembly of the giantPleurodeles waltlgenome.</title>
        <authorList>
            <person name="Brown T."/>
            <person name="Elewa A."/>
            <person name="Iarovenko S."/>
            <person name="Subramanian E."/>
            <person name="Araus A.J."/>
            <person name="Petzold A."/>
            <person name="Susuki M."/>
            <person name="Suzuki K.-i.T."/>
            <person name="Hayashi T."/>
            <person name="Toyoda A."/>
            <person name="Oliveira C."/>
            <person name="Osipova E."/>
            <person name="Leigh N.D."/>
            <person name="Simon A."/>
            <person name="Yun M.H."/>
        </authorList>
    </citation>
    <scope>NUCLEOTIDE SEQUENCE</scope>
    <source>
        <strain evidence="1">20211129_DDA</strain>
        <tissue evidence="1">Liver</tissue>
    </source>
</reference>
<gene>
    <name evidence="1" type="ORF">NDU88_004721</name>
</gene>
<sequence length="81" mass="8970">MHTCSAREKHAECLGADSAFAACTSVALAVPQKNGYKNEDFQTLQTIFRDMERNVLRATVPNANSSRFLRPGFQLVLCANH</sequence>
<protein>
    <submittedName>
        <fullName evidence="1">Uncharacterized protein</fullName>
    </submittedName>
</protein>
<comment type="caution">
    <text evidence="1">The sequence shown here is derived from an EMBL/GenBank/DDBJ whole genome shotgun (WGS) entry which is preliminary data.</text>
</comment>
<accession>A0AAV7VH22</accession>
<name>A0AAV7VH22_PLEWA</name>
<proteinExistence type="predicted"/>
<evidence type="ECO:0000313" key="2">
    <source>
        <dbReference type="Proteomes" id="UP001066276"/>
    </source>
</evidence>
<evidence type="ECO:0000313" key="1">
    <source>
        <dbReference type="EMBL" id="KAJ1200900.1"/>
    </source>
</evidence>